<evidence type="ECO:0000256" key="1">
    <source>
        <dbReference type="ARBA" id="ARBA00009460"/>
    </source>
</evidence>
<keyword evidence="2" id="KW-0808">Transferase</keyword>
<reference evidence="3 4" key="1">
    <citation type="journal article" date="2014" name="Int. J. Syst. Evol. Microbiol.">
        <title>Complete genome sequence of Corynebacterium casei LMG S-19264T (=DSM 44701T), isolated from a smear-ripened cheese.</title>
        <authorList>
            <consortium name="US DOE Joint Genome Institute (JGI-PGF)"/>
            <person name="Walter F."/>
            <person name="Albersmeier A."/>
            <person name="Kalinowski J."/>
            <person name="Ruckert C."/>
        </authorList>
    </citation>
    <scope>NUCLEOTIDE SEQUENCE [LARGE SCALE GENOMIC DNA]</scope>
    <source>
        <strain evidence="3 4">CGMCC 1.15358</strain>
    </source>
</reference>
<dbReference type="RefSeq" id="WP_066765226.1">
    <property type="nucleotide sequence ID" value="NZ_BMIO01000001.1"/>
</dbReference>
<comment type="similarity">
    <text evidence="1 2">Belongs to the fructosamine kinase family.</text>
</comment>
<dbReference type="PANTHER" id="PTHR12149:SF8">
    <property type="entry name" value="PROTEIN-RIBULOSAMINE 3-KINASE"/>
    <property type="match status" value="1"/>
</dbReference>
<dbReference type="Gene3D" id="3.30.200.20">
    <property type="entry name" value="Phosphorylase Kinase, domain 1"/>
    <property type="match status" value="1"/>
</dbReference>
<evidence type="ECO:0000313" key="3">
    <source>
        <dbReference type="EMBL" id="GGD33916.1"/>
    </source>
</evidence>
<comment type="caution">
    <text evidence="3">The sequence shown here is derived from an EMBL/GenBank/DDBJ whole genome shotgun (WGS) entry which is preliminary data.</text>
</comment>
<dbReference type="SUPFAM" id="SSF56112">
    <property type="entry name" value="Protein kinase-like (PK-like)"/>
    <property type="match status" value="1"/>
</dbReference>
<dbReference type="PANTHER" id="PTHR12149">
    <property type="entry name" value="FRUCTOSAMINE 3 KINASE-RELATED PROTEIN"/>
    <property type="match status" value="1"/>
</dbReference>
<evidence type="ECO:0000313" key="4">
    <source>
        <dbReference type="Proteomes" id="UP000598997"/>
    </source>
</evidence>
<keyword evidence="2" id="KW-0418">Kinase</keyword>
<dbReference type="GO" id="GO:0016301">
    <property type="term" value="F:kinase activity"/>
    <property type="evidence" value="ECO:0007669"/>
    <property type="project" value="UniProtKB-UniRule"/>
</dbReference>
<dbReference type="Pfam" id="PF03881">
    <property type="entry name" value="Fructosamin_kin"/>
    <property type="match status" value="1"/>
</dbReference>
<dbReference type="OrthoDB" id="5291879at2"/>
<dbReference type="AlphaFoldDB" id="A0A917DFG5"/>
<name>A0A917DFG5_9SPHN</name>
<dbReference type="Gene3D" id="3.90.1200.10">
    <property type="match status" value="1"/>
</dbReference>
<organism evidence="3 4">
    <name type="scientific">Croceicoccus pelagius</name>
    <dbReference type="NCBI Taxonomy" id="1703341"/>
    <lineage>
        <taxon>Bacteria</taxon>
        <taxon>Pseudomonadati</taxon>
        <taxon>Pseudomonadota</taxon>
        <taxon>Alphaproteobacteria</taxon>
        <taxon>Sphingomonadales</taxon>
        <taxon>Erythrobacteraceae</taxon>
        <taxon>Croceicoccus</taxon>
    </lineage>
</organism>
<dbReference type="EMBL" id="BMIO01000001">
    <property type="protein sequence ID" value="GGD33916.1"/>
    <property type="molecule type" value="Genomic_DNA"/>
</dbReference>
<gene>
    <name evidence="3" type="ORF">GCM10010989_05120</name>
</gene>
<evidence type="ECO:0000256" key="2">
    <source>
        <dbReference type="PIRNR" id="PIRNR006221"/>
    </source>
</evidence>
<dbReference type="InterPro" id="IPR016477">
    <property type="entry name" value="Fructo-/Ketosamine-3-kinase"/>
</dbReference>
<dbReference type="InterPro" id="IPR011009">
    <property type="entry name" value="Kinase-like_dom_sf"/>
</dbReference>
<sequence>MSVGDYVESLIGERPAEASALSGGDIAAAWQVTMADGRRFVLKKGDDVSIQTVMLEAIRRTGAPVPNVIASLGDLCLMERVPSGGNLSNSFGDLAQVLTKLHAPTDEAYGWHQDHSFGPVAVPNGRCNNWPRFWAENRLLSGAPHIDTAIARRIEALADRIADILPAAPAPALLHGDLWGGNVLCFGGRVSALIDPSCYYGDREVDWAMLTVFNNPPGSFFEAMEPLPGWRERLGCYRLWPLLVHLRLFGTTYSGAVENELTALGF</sequence>
<dbReference type="Proteomes" id="UP000598997">
    <property type="component" value="Unassembled WGS sequence"/>
</dbReference>
<dbReference type="PIRSF" id="PIRSF006221">
    <property type="entry name" value="Ketosamine-3-kinase"/>
    <property type="match status" value="1"/>
</dbReference>
<keyword evidence="4" id="KW-1185">Reference proteome</keyword>
<proteinExistence type="inferred from homology"/>
<protein>
    <submittedName>
        <fullName evidence="3">Aminoglycoside phosphotransferase</fullName>
    </submittedName>
</protein>
<accession>A0A917DFG5</accession>